<dbReference type="EMBL" id="AZIL01001675">
    <property type="protein sequence ID" value="EWM23425.1"/>
    <property type="molecule type" value="Genomic_DNA"/>
</dbReference>
<dbReference type="Proteomes" id="UP000019335">
    <property type="component" value="Chromosome 17"/>
</dbReference>
<comment type="caution">
    <text evidence="2">The sequence shown here is derived from an EMBL/GenBank/DDBJ whole genome shotgun (WGS) entry which is preliminary data.</text>
</comment>
<proteinExistence type="predicted"/>
<protein>
    <submittedName>
        <fullName evidence="2">Uncharacterized protein</fullName>
    </submittedName>
</protein>
<organism evidence="2 3">
    <name type="scientific">Nannochloropsis gaditana</name>
    <dbReference type="NCBI Taxonomy" id="72520"/>
    <lineage>
        <taxon>Eukaryota</taxon>
        <taxon>Sar</taxon>
        <taxon>Stramenopiles</taxon>
        <taxon>Ochrophyta</taxon>
        <taxon>Eustigmatophyceae</taxon>
        <taxon>Eustigmatales</taxon>
        <taxon>Monodopsidaceae</taxon>
        <taxon>Nannochloropsis</taxon>
    </lineage>
</organism>
<sequence>MFPCCHVLQLSEAAFHPDLPELFGGGTRLQTPPHSASSTGAVSAPEEAGPLPVHRHVRRPHQTEAFPTQARESFLPQGWDPPFP</sequence>
<evidence type="ECO:0000256" key="1">
    <source>
        <dbReference type="SAM" id="MobiDB-lite"/>
    </source>
</evidence>
<reference evidence="2 3" key="1">
    <citation type="journal article" date="2014" name="Mol. Plant">
        <title>Chromosome Scale Genome Assembly and Transcriptome Profiling of Nannochloropsis gaditana in Nitrogen Depletion.</title>
        <authorList>
            <person name="Corteggiani Carpinelli E."/>
            <person name="Telatin A."/>
            <person name="Vitulo N."/>
            <person name="Forcato C."/>
            <person name="D'Angelo M."/>
            <person name="Schiavon R."/>
            <person name="Vezzi A."/>
            <person name="Giacometti G.M."/>
            <person name="Morosinotto T."/>
            <person name="Valle G."/>
        </authorList>
    </citation>
    <scope>NUCLEOTIDE SEQUENCE [LARGE SCALE GENOMIC DNA]</scope>
    <source>
        <strain evidence="2 3">B-31</strain>
    </source>
</reference>
<feature type="compositionally biased region" description="Polar residues" evidence="1">
    <location>
        <begin position="28"/>
        <end position="41"/>
    </location>
</feature>
<evidence type="ECO:0000313" key="2">
    <source>
        <dbReference type="EMBL" id="EWM23425.1"/>
    </source>
</evidence>
<gene>
    <name evidence="2" type="ORF">Naga_101942g1</name>
</gene>
<accession>W7T8T8</accession>
<keyword evidence="3" id="KW-1185">Reference proteome</keyword>
<evidence type="ECO:0000313" key="3">
    <source>
        <dbReference type="Proteomes" id="UP000019335"/>
    </source>
</evidence>
<name>W7T8T8_9STRA</name>
<dbReference type="AlphaFoldDB" id="W7T8T8"/>
<feature type="region of interest" description="Disordered" evidence="1">
    <location>
        <begin position="19"/>
        <end position="84"/>
    </location>
</feature>